<dbReference type="EMBL" id="KM982401">
    <property type="protein sequence ID" value="AKI79704.1"/>
    <property type="molecule type" value="Genomic_DNA"/>
</dbReference>
<dbReference type="Proteomes" id="UP000241474">
    <property type="component" value="Segment"/>
</dbReference>
<proteinExistence type="predicted"/>
<organism evidence="1 2">
    <name type="scientific">Acanthamoeba polyphaga mimivirus</name>
    <name type="common">APMV</name>
    <dbReference type="NCBI Taxonomy" id="212035"/>
    <lineage>
        <taxon>Viruses</taxon>
        <taxon>Varidnaviria</taxon>
        <taxon>Bamfordvirae</taxon>
        <taxon>Nucleocytoviricota</taxon>
        <taxon>Megaviricetes</taxon>
        <taxon>Imitervirales</taxon>
        <taxon>Mimiviridae</taxon>
        <taxon>Megamimivirinae</taxon>
        <taxon>Mimivirus</taxon>
        <taxon>Mimivirus bradfordmassiliense</taxon>
    </lineage>
</organism>
<accession>A0A0G2Y584</accession>
<evidence type="ECO:0000313" key="1">
    <source>
        <dbReference type="EMBL" id="AKI79704.1"/>
    </source>
</evidence>
<sequence length="67" mass="8206">MRSILESYDINVDKLMSNTIQRSEEYNSKIGRIQFKDRKNTIQRSEEYNKMFKKLLKNKELHFSNLY</sequence>
<protein>
    <submittedName>
        <fullName evidence="1">Uncharacterized protein</fullName>
    </submittedName>
</protein>
<evidence type="ECO:0000313" key="2">
    <source>
        <dbReference type="Proteomes" id="UP000241474"/>
    </source>
</evidence>
<name>A0A0G2Y584_MIMIV</name>
<reference evidence="1 2" key="1">
    <citation type="submission" date="2014-10" db="EMBL/GenBank/DDBJ databases">
        <title>Pan-genome analysis of Brazilian lineage A amoebal mimiviruses.</title>
        <authorList>
            <person name="Assis F.L."/>
            <person name="Abrahao J.S."/>
            <person name="Kroon E.G."/>
            <person name="Dornas F.P."/>
            <person name="Andrade K.R."/>
            <person name="Borato P.V.M."/>
            <person name="Pilotto M.R."/>
            <person name="Benamar S."/>
            <person name="LaScola B."/>
            <person name="Colson P."/>
        </authorList>
    </citation>
    <scope>NUCLEOTIDE SEQUENCE [LARGE SCALE GENOMIC DNA]</scope>
    <source>
        <strain evidence="1 2">Oyster</strain>
    </source>
</reference>
<organismHost>
    <name type="scientific">Acanthamoeba polyphaga</name>
    <name type="common">Amoeba</name>
    <dbReference type="NCBI Taxonomy" id="5757"/>
</organismHost>